<keyword evidence="2" id="KW-1185">Reference proteome</keyword>
<evidence type="ECO:0000313" key="2">
    <source>
        <dbReference type="Proteomes" id="UP001221757"/>
    </source>
</evidence>
<evidence type="ECO:0000313" key="1">
    <source>
        <dbReference type="EMBL" id="KAJ7657077.1"/>
    </source>
</evidence>
<dbReference type="EMBL" id="JARKIE010000293">
    <property type="protein sequence ID" value="KAJ7657077.1"/>
    <property type="molecule type" value="Genomic_DNA"/>
</dbReference>
<dbReference type="Proteomes" id="UP001221757">
    <property type="component" value="Unassembled WGS sequence"/>
</dbReference>
<dbReference type="AlphaFoldDB" id="A0AAD7CPX7"/>
<sequence length="61" mass="7042">MCENAAGTMVGLHLERPWLHVRPLPARCHGGRYAYEHERSALPAHAFMRESCPQQQQQHHI</sequence>
<name>A0AAD7CPX7_MYCRO</name>
<proteinExistence type="predicted"/>
<gene>
    <name evidence="1" type="ORF">B0H17DRAFT_1097898</name>
</gene>
<accession>A0AAD7CPX7</accession>
<organism evidence="1 2">
    <name type="scientific">Mycena rosella</name>
    <name type="common">Pink bonnet</name>
    <name type="synonym">Agaricus rosellus</name>
    <dbReference type="NCBI Taxonomy" id="1033263"/>
    <lineage>
        <taxon>Eukaryota</taxon>
        <taxon>Fungi</taxon>
        <taxon>Dikarya</taxon>
        <taxon>Basidiomycota</taxon>
        <taxon>Agaricomycotina</taxon>
        <taxon>Agaricomycetes</taxon>
        <taxon>Agaricomycetidae</taxon>
        <taxon>Agaricales</taxon>
        <taxon>Marasmiineae</taxon>
        <taxon>Mycenaceae</taxon>
        <taxon>Mycena</taxon>
    </lineage>
</organism>
<protein>
    <submittedName>
        <fullName evidence="1">Uncharacterized protein</fullName>
    </submittedName>
</protein>
<reference evidence="1" key="1">
    <citation type="submission" date="2023-03" db="EMBL/GenBank/DDBJ databases">
        <title>Massive genome expansion in bonnet fungi (Mycena s.s.) driven by repeated elements and novel gene families across ecological guilds.</title>
        <authorList>
            <consortium name="Lawrence Berkeley National Laboratory"/>
            <person name="Harder C.B."/>
            <person name="Miyauchi S."/>
            <person name="Viragh M."/>
            <person name="Kuo A."/>
            <person name="Thoen E."/>
            <person name="Andreopoulos B."/>
            <person name="Lu D."/>
            <person name="Skrede I."/>
            <person name="Drula E."/>
            <person name="Henrissat B."/>
            <person name="Morin E."/>
            <person name="Kohler A."/>
            <person name="Barry K."/>
            <person name="LaButti K."/>
            <person name="Morin E."/>
            <person name="Salamov A."/>
            <person name="Lipzen A."/>
            <person name="Mereny Z."/>
            <person name="Hegedus B."/>
            <person name="Baldrian P."/>
            <person name="Stursova M."/>
            <person name="Weitz H."/>
            <person name="Taylor A."/>
            <person name="Grigoriev I.V."/>
            <person name="Nagy L.G."/>
            <person name="Martin F."/>
            <person name="Kauserud H."/>
        </authorList>
    </citation>
    <scope>NUCLEOTIDE SEQUENCE</scope>
    <source>
        <strain evidence="1">CBHHK067</strain>
    </source>
</reference>
<comment type="caution">
    <text evidence="1">The sequence shown here is derived from an EMBL/GenBank/DDBJ whole genome shotgun (WGS) entry which is preliminary data.</text>
</comment>